<evidence type="ECO:0000313" key="3">
    <source>
        <dbReference type="EMBL" id="QOY88722.1"/>
    </source>
</evidence>
<dbReference type="AlphaFoldDB" id="A0A7S7NS08"/>
<dbReference type="RefSeq" id="WP_194450384.1">
    <property type="nucleotide sequence ID" value="NZ_CP063849.1"/>
</dbReference>
<organism evidence="3 4">
    <name type="scientific">Paludibaculum fermentans</name>
    <dbReference type="NCBI Taxonomy" id="1473598"/>
    <lineage>
        <taxon>Bacteria</taxon>
        <taxon>Pseudomonadati</taxon>
        <taxon>Acidobacteriota</taxon>
        <taxon>Terriglobia</taxon>
        <taxon>Bryobacterales</taxon>
        <taxon>Bryobacteraceae</taxon>
        <taxon>Paludibaculum</taxon>
    </lineage>
</organism>
<keyword evidence="1" id="KW-0812">Transmembrane</keyword>
<keyword evidence="4" id="KW-1185">Reference proteome</keyword>
<keyword evidence="1" id="KW-1133">Transmembrane helix</keyword>
<dbReference type="KEGG" id="pfer:IRI77_01805"/>
<keyword evidence="1" id="KW-0472">Membrane</keyword>
<protein>
    <submittedName>
        <fullName evidence="3">Uncharacterized protein</fullName>
    </submittedName>
</protein>
<accession>A0A7S7NS08</accession>
<dbReference type="Proteomes" id="UP000593892">
    <property type="component" value="Chromosome"/>
</dbReference>
<feature type="signal peptide" evidence="2">
    <location>
        <begin position="1"/>
        <end position="23"/>
    </location>
</feature>
<feature type="transmembrane region" description="Helical" evidence="1">
    <location>
        <begin position="90"/>
        <end position="109"/>
    </location>
</feature>
<evidence type="ECO:0000313" key="4">
    <source>
        <dbReference type="Proteomes" id="UP000593892"/>
    </source>
</evidence>
<feature type="chain" id="PRO_5033026639" evidence="2">
    <location>
        <begin position="24"/>
        <end position="119"/>
    </location>
</feature>
<keyword evidence="2" id="KW-0732">Signal</keyword>
<dbReference type="EMBL" id="CP063849">
    <property type="protein sequence ID" value="QOY88722.1"/>
    <property type="molecule type" value="Genomic_DNA"/>
</dbReference>
<name>A0A7S7NS08_PALFE</name>
<proteinExistence type="predicted"/>
<evidence type="ECO:0000256" key="1">
    <source>
        <dbReference type="SAM" id="Phobius"/>
    </source>
</evidence>
<sequence length="119" mass="12868">MTARVLQVCLLALVLAVVVRSSAPDLSGPVPARPEEVCVVCYGTVGSSGIAYFLDGVRYAVSKEEAPIFLSDPQGYAKRFDEHQRSKRSTLVWGGGLSAFVVALIVVMVRKRRMQRAAA</sequence>
<gene>
    <name evidence="3" type="ORF">IRI77_01805</name>
</gene>
<reference evidence="3 4" key="1">
    <citation type="submission" date="2020-10" db="EMBL/GenBank/DDBJ databases">
        <title>Complete genome sequence of Paludibaculum fermentans P105T, a facultatively anaerobic acidobacterium capable of dissimilatory Fe(III) reduction.</title>
        <authorList>
            <person name="Dedysh S.N."/>
            <person name="Beletsky A.V."/>
            <person name="Kulichevskaya I.S."/>
            <person name="Mardanov A.V."/>
            <person name="Ravin N.V."/>
        </authorList>
    </citation>
    <scope>NUCLEOTIDE SEQUENCE [LARGE SCALE GENOMIC DNA]</scope>
    <source>
        <strain evidence="3 4">P105</strain>
    </source>
</reference>
<evidence type="ECO:0000256" key="2">
    <source>
        <dbReference type="SAM" id="SignalP"/>
    </source>
</evidence>